<name>A0ABS4R1P6_9HYPH</name>
<accession>A0ABS4R1P6</accession>
<evidence type="ECO:0000313" key="2">
    <source>
        <dbReference type="EMBL" id="MBP2236306.1"/>
    </source>
</evidence>
<keyword evidence="3" id="KW-1185">Reference proteome</keyword>
<dbReference type="Pfam" id="PF13186">
    <property type="entry name" value="SPASM"/>
    <property type="match status" value="1"/>
</dbReference>
<dbReference type="InterPro" id="IPR058240">
    <property type="entry name" value="rSAM_sf"/>
</dbReference>
<gene>
    <name evidence="2" type="ORF">J2Z31_002820</name>
</gene>
<dbReference type="SUPFAM" id="SSF102114">
    <property type="entry name" value="Radical SAM enzymes"/>
    <property type="match status" value="1"/>
</dbReference>
<reference evidence="2 3" key="1">
    <citation type="submission" date="2021-03" db="EMBL/GenBank/DDBJ databases">
        <title>Genomic Encyclopedia of Type Strains, Phase IV (KMG-IV): sequencing the most valuable type-strain genomes for metagenomic binning, comparative biology and taxonomic classification.</title>
        <authorList>
            <person name="Goeker M."/>
        </authorList>
    </citation>
    <scope>NUCLEOTIDE SEQUENCE [LARGE SCALE GENOMIC DNA]</scope>
    <source>
        <strain evidence="2 3">DSM 13372</strain>
    </source>
</reference>
<dbReference type="CDD" id="cd21109">
    <property type="entry name" value="SPASM"/>
    <property type="match status" value="1"/>
</dbReference>
<comment type="caution">
    <text evidence="2">The sequence shown here is derived from an EMBL/GenBank/DDBJ whole genome shotgun (WGS) entry which is preliminary data.</text>
</comment>
<feature type="domain" description="4Fe4S-binding SPASM" evidence="1">
    <location>
        <begin position="156"/>
        <end position="199"/>
    </location>
</feature>
<dbReference type="InterPro" id="IPR023885">
    <property type="entry name" value="4Fe4S-binding_SPASM_dom"/>
</dbReference>
<proteinExistence type="predicted"/>
<protein>
    <recommendedName>
        <fullName evidence="1">4Fe4S-binding SPASM domain-containing protein</fullName>
    </recommendedName>
</protein>
<organism evidence="2 3">
    <name type="scientific">Sinorhizobium kostiense</name>
    <dbReference type="NCBI Taxonomy" id="76747"/>
    <lineage>
        <taxon>Bacteria</taxon>
        <taxon>Pseudomonadati</taxon>
        <taxon>Pseudomonadota</taxon>
        <taxon>Alphaproteobacteria</taxon>
        <taxon>Hyphomicrobiales</taxon>
        <taxon>Rhizobiaceae</taxon>
        <taxon>Sinorhizobium/Ensifer group</taxon>
        <taxon>Sinorhizobium</taxon>
    </lineage>
</organism>
<evidence type="ECO:0000313" key="3">
    <source>
        <dbReference type="Proteomes" id="UP000730739"/>
    </source>
</evidence>
<dbReference type="Proteomes" id="UP000730739">
    <property type="component" value="Unassembled WGS sequence"/>
</dbReference>
<dbReference type="EMBL" id="JAGILA010000003">
    <property type="protein sequence ID" value="MBP2236306.1"/>
    <property type="molecule type" value="Genomic_DNA"/>
</dbReference>
<evidence type="ECO:0000259" key="1">
    <source>
        <dbReference type="Pfam" id="PF13186"/>
    </source>
</evidence>
<sequence length="280" mass="30614">MSTVKRITLSGGEAFLDFDYLTSIARVTHSCGLLFRVVTNGSFAVDRVTAERAIGSLASIGIEAISLSWDQYHSRFIDPARIRNAICACRKYGVSVRLTAVVSKVSSLSSALELLGDEAFELPITQVKCLPVGRAERKVKPGDLLPPAPTDLKRACRADFDTMSLTPNGDVFPCCAVGGFTDGIRLGRYPDESIKSLLTRRDRDLFWIVLASQGPQFFVERMTEAEKVKLGLVPGALHDCVVCHRLFRDPAGAQVAVRVTARLREQASLIWTELVSTDAP</sequence>
<dbReference type="Gene3D" id="3.20.20.70">
    <property type="entry name" value="Aldolase class I"/>
    <property type="match status" value="1"/>
</dbReference>
<dbReference type="InterPro" id="IPR013785">
    <property type="entry name" value="Aldolase_TIM"/>
</dbReference>